<feature type="signal peptide" evidence="1">
    <location>
        <begin position="1"/>
        <end position="18"/>
    </location>
</feature>
<keyword evidence="1" id="KW-0732">Signal</keyword>
<dbReference type="EMBL" id="MPGH01000097">
    <property type="protein sequence ID" value="OLN87406.1"/>
    <property type="molecule type" value="Genomic_DNA"/>
</dbReference>
<dbReference type="Proteomes" id="UP000186583">
    <property type="component" value="Unassembled WGS sequence"/>
</dbReference>
<dbReference type="STRING" id="708187.A0A1Q8RSR9"/>
<gene>
    <name evidence="2" type="ORF">CCHL11_09590</name>
</gene>
<reference evidence="2 3" key="1">
    <citation type="submission" date="2016-11" db="EMBL/GenBank/DDBJ databases">
        <title>Draft Genome Assembly of Colletotrichum chlorophyti a pathogen of herbaceous plants.</title>
        <authorList>
            <person name="Gan P."/>
            <person name="Narusaka M."/>
            <person name="Tsushima A."/>
            <person name="Narusaka Y."/>
            <person name="Takano Y."/>
            <person name="Shirasu K."/>
        </authorList>
    </citation>
    <scope>NUCLEOTIDE SEQUENCE [LARGE SCALE GENOMIC DNA]</scope>
    <source>
        <strain evidence="2 3">NTL11</strain>
    </source>
</reference>
<name>A0A1Q8RSR9_9PEZI</name>
<feature type="chain" id="PRO_5012322044" evidence="1">
    <location>
        <begin position="19"/>
        <end position="254"/>
    </location>
</feature>
<organism evidence="2 3">
    <name type="scientific">Colletotrichum chlorophyti</name>
    <dbReference type="NCBI Taxonomy" id="708187"/>
    <lineage>
        <taxon>Eukaryota</taxon>
        <taxon>Fungi</taxon>
        <taxon>Dikarya</taxon>
        <taxon>Ascomycota</taxon>
        <taxon>Pezizomycotina</taxon>
        <taxon>Sordariomycetes</taxon>
        <taxon>Hypocreomycetidae</taxon>
        <taxon>Glomerellales</taxon>
        <taxon>Glomerellaceae</taxon>
        <taxon>Colletotrichum</taxon>
    </lineage>
</organism>
<dbReference type="OrthoDB" id="4831122at2759"/>
<sequence length="254" mass="27351">MKTLSLTSILLAIAAVTASPLPESGAGKTLQEGEFLLMNQGQLEIANETRVHEFLKSEGISLEAPEIDHDWLNFTAPDKIDANIEARDSCSNTVATVTDKTERFLDWDVQMSPVVIGAGNTGIDMYISSGWSVSNAVTVSPGLSNGALKTYLGVSFGVDYTKTWTTTTTLQYKVTVLSGQAGVWVTQPWTTRRYGRQLRGCPGSFTTIGTWMADSHDDGSYGNAKWVSGIITSCIKGVPQNGGLTRCHGSGEFR</sequence>
<keyword evidence="3" id="KW-1185">Reference proteome</keyword>
<proteinExistence type="predicted"/>
<dbReference type="AlphaFoldDB" id="A0A1Q8RSR9"/>
<evidence type="ECO:0000313" key="3">
    <source>
        <dbReference type="Proteomes" id="UP000186583"/>
    </source>
</evidence>
<comment type="caution">
    <text evidence="2">The sequence shown here is derived from an EMBL/GenBank/DDBJ whole genome shotgun (WGS) entry which is preliminary data.</text>
</comment>
<evidence type="ECO:0000256" key="1">
    <source>
        <dbReference type="SAM" id="SignalP"/>
    </source>
</evidence>
<protein>
    <submittedName>
        <fullName evidence="2">Uncharacterized protein</fullName>
    </submittedName>
</protein>
<accession>A0A1Q8RSR9</accession>
<evidence type="ECO:0000313" key="2">
    <source>
        <dbReference type="EMBL" id="OLN87406.1"/>
    </source>
</evidence>